<dbReference type="GO" id="GO:0005759">
    <property type="term" value="C:mitochondrial matrix"/>
    <property type="evidence" value="ECO:0007669"/>
    <property type="project" value="InterPro"/>
</dbReference>
<dbReference type="PANTHER" id="PTHR10826">
    <property type="entry name" value="COMPLEMENT COMPONENT 1"/>
    <property type="match status" value="1"/>
</dbReference>
<evidence type="ECO:0000256" key="1">
    <source>
        <dbReference type="SAM" id="MobiDB-lite"/>
    </source>
</evidence>
<gene>
    <name evidence="2" type="ORF">C8A05DRAFT_46391</name>
</gene>
<dbReference type="Gene3D" id="1.20.1440.170">
    <property type="entry name" value="Translation machinery-associated protein 16-like"/>
    <property type="match status" value="1"/>
</dbReference>
<dbReference type="InterPro" id="IPR038356">
    <property type="entry name" value="Tma16_sf"/>
</dbReference>
<dbReference type="Gene3D" id="3.10.280.10">
    <property type="entry name" value="Mitochondrial glycoprotein"/>
    <property type="match status" value="1"/>
</dbReference>
<feature type="compositionally biased region" description="Low complexity" evidence="1">
    <location>
        <begin position="400"/>
        <end position="409"/>
    </location>
</feature>
<dbReference type="Proteomes" id="UP001303889">
    <property type="component" value="Unassembled WGS sequence"/>
</dbReference>
<evidence type="ECO:0000313" key="2">
    <source>
        <dbReference type="EMBL" id="KAK3899580.1"/>
    </source>
</evidence>
<protein>
    <submittedName>
        <fullName evidence="2">Glycoprotein suaprga1</fullName>
    </submittedName>
</protein>
<feature type="region of interest" description="Disordered" evidence="1">
    <location>
        <begin position="169"/>
        <end position="270"/>
    </location>
</feature>
<dbReference type="SUPFAM" id="SSF54529">
    <property type="entry name" value="Mitochondrial glycoprotein MAM33-like"/>
    <property type="match status" value="1"/>
</dbReference>
<dbReference type="GO" id="GO:0042256">
    <property type="term" value="P:cytosolic ribosome assembly"/>
    <property type="evidence" value="ECO:0007669"/>
    <property type="project" value="TreeGrafter"/>
</dbReference>
<reference evidence="2" key="1">
    <citation type="journal article" date="2023" name="Mol. Phylogenet. Evol.">
        <title>Genome-scale phylogeny and comparative genomics of the fungal order Sordariales.</title>
        <authorList>
            <person name="Hensen N."/>
            <person name="Bonometti L."/>
            <person name="Westerberg I."/>
            <person name="Brannstrom I.O."/>
            <person name="Guillou S."/>
            <person name="Cros-Aarteil S."/>
            <person name="Calhoun S."/>
            <person name="Haridas S."/>
            <person name="Kuo A."/>
            <person name="Mondo S."/>
            <person name="Pangilinan J."/>
            <person name="Riley R."/>
            <person name="LaButti K."/>
            <person name="Andreopoulos B."/>
            <person name="Lipzen A."/>
            <person name="Chen C."/>
            <person name="Yan M."/>
            <person name="Daum C."/>
            <person name="Ng V."/>
            <person name="Clum A."/>
            <person name="Steindorff A."/>
            <person name="Ohm R.A."/>
            <person name="Martin F."/>
            <person name="Silar P."/>
            <person name="Natvig D.O."/>
            <person name="Lalanne C."/>
            <person name="Gautier V."/>
            <person name="Ament-Velasquez S.L."/>
            <person name="Kruys A."/>
            <person name="Hutchinson M.I."/>
            <person name="Powell A.J."/>
            <person name="Barry K."/>
            <person name="Miller A.N."/>
            <person name="Grigoriev I.V."/>
            <person name="Debuchy R."/>
            <person name="Gladieux P."/>
            <person name="Hiltunen Thoren M."/>
            <person name="Johannesson H."/>
        </authorList>
    </citation>
    <scope>NUCLEOTIDE SEQUENCE</scope>
    <source>
        <strain evidence="2">CBS 103.79</strain>
    </source>
</reference>
<organism evidence="2 3">
    <name type="scientific">Staphylotrichum tortipilum</name>
    <dbReference type="NCBI Taxonomy" id="2831512"/>
    <lineage>
        <taxon>Eukaryota</taxon>
        <taxon>Fungi</taxon>
        <taxon>Dikarya</taxon>
        <taxon>Ascomycota</taxon>
        <taxon>Pezizomycotina</taxon>
        <taxon>Sordariomycetes</taxon>
        <taxon>Sordariomycetidae</taxon>
        <taxon>Sordariales</taxon>
        <taxon>Chaetomiaceae</taxon>
        <taxon>Staphylotrichum</taxon>
    </lineage>
</organism>
<dbReference type="Pfam" id="PF11176">
    <property type="entry name" value="Tma16"/>
    <property type="match status" value="1"/>
</dbReference>
<accession>A0AAN6MF08</accession>
<dbReference type="PANTHER" id="PTHR10826:SF1">
    <property type="entry name" value="COMPLEMENT COMPONENT 1 Q SUBCOMPONENT-BINDING PROTEIN, MITOCHONDRIAL"/>
    <property type="match status" value="1"/>
</dbReference>
<keyword evidence="3" id="KW-1185">Reference proteome</keyword>
<dbReference type="InterPro" id="IPR021346">
    <property type="entry name" value="Tma16"/>
</dbReference>
<proteinExistence type="predicted"/>
<sequence>MAKTLEKTRKQISKKKNGAIDSLHEKSRNARRLHKAQVRDERLDKIASARRKQDKPLLARASFFQAFVGENGNKPLELGAIQSKISEFVHQHDEEYDEVKKARRPGRPATAREDLLRMKVEALEKEYRDGFYLPDLTTEANVQMLSRFEGSWAFLTSLVWVKVSSTGNVKASSFPPQVCPACPSDASSLASRLRHSEAQSGARPASGPPDSDQRSQGGPLIGERMNTSIISSIPPRQPQNSTKMMSLRTAARSAPRTLARASTASTLSRFQRTTSSILNTRPSSLLRTQQVSAFSTSLFRRAATNEVDEEVLAKLASEIEFENDVKQNEPVPASIKDFLDNSPFKLEDVPGQEDVVLTRTYGNEKITVSFSIGDLNNYEPDMAEDQALEDEIDDYESGRGQQEQRGSAAEAEEGEELEGEEEASVPCRLNIVIEKPNKGALNVEAIAQDGAIVVENLYYYTDAKLAHSTDANAVHAAQDAYPGPPFGSLDEDLQLLMERYLEERGLTPALALFVPDYMDYKEQKEYMNWLKNVKGFIEA</sequence>
<dbReference type="InterPro" id="IPR036561">
    <property type="entry name" value="MAM33_sf"/>
</dbReference>
<feature type="region of interest" description="Disordered" evidence="1">
    <location>
        <begin position="1"/>
        <end position="42"/>
    </location>
</feature>
<dbReference type="EMBL" id="MU855766">
    <property type="protein sequence ID" value="KAK3899580.1"/>
    <property type="molecule type" value="Genomic_DNA"/>
</dbReference>
<dbReference type="InterPro" id="IPR003428">
    <property type="entry name" value="MAM33"/>
</dbReference>
<evidence type="ECO:0000313" key="3">
    <source>
        <dbReference type="Proteomes" id="UP001303889"/>
    </source>
</evidence>
<comment type="caution">
    <text evidence="2">The sequence shown here is derived from an EMBL/GenBank/DDBJ whole genome shotgun (WGS) entry which is preliminary data.</text>
</comment>
<name>A0AAN6MF08_9PEZI</name>
<dbReference type="Pfam" id="PF02330">
    <property type="entry name" value="MAM33"/>
    <property type="match status" value="1"/>
</dbReference>
<feature type="compositionally biased region" description="Polar residues" evidence="1">
    <location>
        <begin position="260"/>
        <end position="270"/>
    </location>
</feature>
<feature type="compositionally biased region" description="Acidic residues" evidence="1">
    <location>
        <begin position="410"/>
        <end position="423"/>
    </location>
</feature>
<dbReference type="AlphaFoldDB" id="A0AAN6MF08"/>
<feature type="region of interest" description="Disordered" evidence="1">
    <location>
        <begin position="395"/>
        <end position="423"/>
    </location>
</feature>
<reference evidence="2" key="2">
    <citation type="submission" date="2023-05" db="EMBL/GenBank/DDBJ databases">
        <authorList>
            <consortium name="Lawrence Berkeley National Laboratory"/>
            <person name="Steindorff A."/>
            <person name="Hensen N."/>
            <person name="Bonometti L."/>
            <person name="Westerberg I."/>
            <person name="Brannstrom I.O."/>
            <person name="Guillou S."/>
            <person name="Cros-Aarteil S."/>
            <person name="Calhoun S."/>
            <person name="Haridas S."/>
            <person name="Kuo A."/>
            <person name="Mondo S."/>
            <person name="Pangilinan J."/>
            <person name="Riley R."/>
            <person name="Labutti K."/>
            <person name="Andreopoulos B."/>
            <person name="Lipzen A."/>
            <person name="Chen C."/>
            <person name="Yanf M."/>
            <person name="Daum C."/>
            <person name="Ng V."/>
            <person name="Clum A."/>
            <person name="Ohm R."/>
            <person name="Martin F."/>
            <person name="Silar P."/>
            <person name="Natvig D."/>
            <person name="Lalanne C."/>
            <person name="Gautier V."/>
            <person name="Ament-Velasquez S.L."/>
            <person name="Kruys A."/>
            <person name="Hutchinson M.I."/>
            <person name="Powell A.J."/>
            <person name="Barry K."/>
            <person name="Miller A.N."/>
            <person name="Grigoriev I.V."/>
            <person name="Debuchy R."/>
            <person name="Gladieux P."/>
            <person name="Thoren M.H."/>
            <person name="Johannesson H."/>
        </authorList>
    </citation>
    <scope>NUCLEOTIDE SEQUENCE</scope>
    <source>
        <strain evidence="2">CBS 103.79</strain>
    </source>
</reference>